<evidence type="ECO:0000256" key="3">
    <source>
        <dbReference type="ARBA" id="ARBA00022777"/>
    </source>
</evidence>
<feature type="binding site" evidence="5">
    <location>
        <position position="123"/>
    </location>
    <ligand>
        <name>ATP</name>
        <dbReference type="ChEBI" id="CHEBI:30616"/>
    </ligand>
</feature>
<keyword evidence="2 5" id="KW-0547">Nucleotide-binding</keyword>
<dbReference type="AlphaFoldDB" id="A0A1R3H6G4"/>
<evidence type="ECO:0000256" key="2">
    <source>
        <dbReference type="ARBA" id="ARBA00022741"/>
    </source>
</evidence>
<evidence type="ECO:0000256" key="6">
    <source>
        <dbReference type="SAM" id="Phobius"/>
    </source>
</evidence>
<evidence type="ECO:0000259" key="7">
    <source>
        <dbReference type="PROSITE" id="PS50011"/>
    </source>
</evidence>
<proteinExistence type="predicted"/>
<keyword evidence="3" id="KW-0418">Kinase</keyword>
<keyword evidence="1" id="KW-0808">Transferase</keyword>
<evidence type="ECO:0000313" key="9">
    <source>
        <dbReference type="Proteomes" id="UP000187203"/>
    </source>
</evidence>
<keyword evidence="9" id="KW-1185">Reference proteome</keyword>
<accession>A0A1R3H6G4</accession>
<dbReference type="InterPro" id="IPR001245">
    <property type="entry name" value="Ser-Thr/Tyr_kinase_cat_dom"/>
</dbReference>
<feature type="domain" description="Protein kinase" evidence="7">
    <location>
        <begin position="95"/>
        <end position="356"/>
    </location>
</feature>
<dbReference type="InterPro" id="IPR000719">
    <property type="entry name" value="Prot_kinase_dom"/>
</dbReference>
<dbReference type="OrthoDB" id="663146at2759"/>
<dbReference type="SUPFAM" id="SSF56112">
    <property type="entry name" value="Protein kinase-like (PK-like)"/>
    <property type="match status" value="1"/>
</dbReference>
<dbReference type="InterPro" id="IPR011009">
    <property type="entry name" value="Kinase-like_dom_sf"/>
</dbReference>
<keyword evidence="4 5" id="KW-0067">ATP-binding</keyword>
<dbReference type="GO" id="GO:0004672">
    <property type="term" value="F:protein kinase activity"/>
    <property type="evidence" value="ECO:0007669"/>
    <property type="project" value="InterPro"/>
</dbReference>
<name>A0A1R3H6G4_9ROSI</name>
<organism evidence="8 9">
    <name type="scientific">Corchorus olitorius</name>
    <dbReference type="NCBI Taxonomy" id="93759"/>
    <lineage>
        <taxon>Eukaryota</taxon>
        <taxon>Viridiplantae</taxon>
        <taxon>Streptophyta</taxon>
        <taxon>Embryophyta</taxon>
        <taxon>Tracheophyta</taxon>
        <taxon>Spermatophyta</taxon>
        <taxon>Magnoliopsida</taxon>
        <taxon>eudicotyledons</taxon>
        <taxon>Gunneridae</taxon>
        <taxon>Pentapetalae</taxon>
        <taxon>rosids</taxon>
        <taxon>malvids</taxon>
        <taxon>Malvales</taxon>
        <taxon>Malvaceae</taxon>
        <taxon>Grewioideae</taxon>
        <taxon>Apeibeae</taxon>
        <taxon>Corchorus</taxon>
    </lineage>
</organism>
<protein>
    <recommendedName>
        <fullName evidence="7">Protein kinase domain-containing protein</fullName>
    </recommendedName>
</protein>
<evidence type="ECO:0000256" key="4">
    <source>
        <dbReference type="ARBA" id="ARBA00022840"/>
    </source>
</evidence>
<dbReference type="PROSITE" id="PS00107">
    <property type="entry name" value="PROTEIN_KINASE_ATP"/>
    <property type="match status" value="1"/>
</dbReference>
<dbReference type="GO" id="GO:0005524">
    <property type="term" value="F:ATP binding"/>
    <property type="evidence" value="ECO:0007669"/>
    <property type="project" value="UniProtKB-UniRule"/>
</dbReference>
<sequence length="356" mass="38854">MSLSSAAVSDTSVMSCSDFKPTVSGLPPGITRDENHTALAVGIAVPVGAMALILALAIIYFKSRKEDDDEKVLLGIGPRPNTFSYAELKAATDDFSPSNKLGEGGFGAVFKGTLSDGRVVAVKQLLREANQGKSQFVTEIATISAVKHRNLVRLYGCCIEGNRRLLVYEYLENKSLDQALFEYAMRGHLTEKADVFGFGVIAMEILSGRPNSSNNLQNQRFFLLDWAWNLVENNESLGVMDLSLEEFDENEALRVLGVALLCTQASPNMRPPMSRVVAMLTGDAEVSSVATKPSYITDWDFNDETATFKKEDTQTSSASDNSDDKISTKNRTINETELIISPINVTEISDIIGEGR</sequence>
<dbReference type="FunFam" id="3.30.200.20:FF:000140">
    <property type="entry name" value="Leucine-rich repeat receptor-like protein kinase"/>
    <property type="match status" value="1"/>
</dbReference>
<dbReference type="STRING" id="93759.A0A1R3H6G4"/>
<evidence type="ECO:0000313" key="8">
    <source>
        <dbReference type="EMBL" id="OMO65922.1"/>
    </source>
</evidence>
<keyword evidence="6" id="KW-0812">Transmembrane</keyword>
<dbReference type="InterPro" id="IPR017441">
    <property type="entry name" value="Protein_kinase_ATP_BS"/>
</dbReference>
<evidence type="ECO:0000256" key="1">
    <source>
        <dbReference type="ARBA" id="ARBA00022679"/>
    </source>
</evidence>
<comment type="caution">
    <text evidence="8">The sequence shown here is derived from an EMBL/GenBank/DDBJ whole genome shotgun (WGS) entry which is preliminary data.</text>
</comment>
<dbReference type="Gene3D" id="1.10.510.10">
    <property type="entry name" value="Transferase(Phosphotransferase) domain 1"/>
    <property type="match status" value="1"/>
</dbReference>
<keyword evidence="6" id="KW-1133">Transmembrane helix</keyword>
<dbReference type="InterPro" id="IPR052059">
    <property type="entry name" value="CR_Ser/Thr_kinase"/>
</dbReference>
<gene>
    <name evidence="8" type="ORF">COLO4_30910</name>
</gene>
<reference evidence="9" key="1">
    <citation type="submission" date="2013-09" db="EMBL/GenBank/DDBJ databases">
        <title>Corchorus olitorius genome sequencing.</title>
        <authorList>
            <person name="Alam M."/>
            <person name="Haque M.S."/>
            <person name="Islam M.S."/>
            <person name="Emdad E.M."/>
            <person name="Islam M.M."/>
            <person name="Ahmed B."/>
            <person name="Halim A."/>
            <person name="Hossen Q.M.M."/>
            <person name="Hossain M.Z."/>
            <person name="Ahmed R."/>
            <person name="Khan M.M."/>
            <person name="Islam R."/>
            <person name="Rashid M.M."/>
            <person name="Khan S.A."/>
            <person name="Rahman M.S."/>
            <person name="Alam M."/>
            <person name="Yahiya A.S."/>
            <person name="Khan M.S."/>
            <person name="Azam M.S."/>
            <person name="Haque T."/>
            <person name="Lashkar M.Z.H."/>
            <person name="Akhand A.I."/>
            <person name="Morshed G."/>
            <person name="Roy S."/>
            <person name="Uddin K.S."/>
            <person name="Rabeya T."/>
            <person name="Hossain A.S."/>
            <person name="Chowdhury A."/>
            <person name="Snigdha A.R."/>
            <person name="Mortoza M.S."/>
            <person name="Matin S.A."/>
            <person name="Hoque S.M.E."/>
            <person name="Islam M.K."/>
            <person name="Roy D.K."/>
            <person name="Haider R."/>
            <person name="Moosa M.M."/>
            <person name="Elias S.M."/>
            <person name="Hasan A.M."/>
            <person name="Jahan S."/>
            <person name="Shafiuddin M."/>
            <person name="Mahmood N."/>
            <person name="Shommy N.S."/>
        </authorList>
    </citation>
    <scope>NUCLEOTIDE SEQUENCE [LARGE SCALE GENOMIC DNA]</scope>
    <source>
        <strain evidence="9">cv. O-4</strain>
    </source>
</reference>
<dbReference type="EMBL" id="AWUE01020796">
    <property type="protein sequence ID" value="OMO65922.1"/>
    <property type="molecule type" value="Genomic_DNA"/>
</dbReference>
<dbReference type="PROSITE" id="PS50011">
    <property type="entry name" value="PROTEIN_KINASE_DOM"/>
    <property type="match status" value="1"/>
</dbReference>
<feature type="transmembrane region" description="Helical" evidence="6">
    <location>
        <begin position="38"/>
        <end position="61"/>
    </location>
</feature>
<dbReference type="PANTHER" id="PTHR47973">
    <property type="entry name" value="CYSTEINE-RICH RECEPTOR-LIKE PROTEIN KINASE 3"/>
    <property type="match status" value="1"/>
</dbReference>
<evidence type="ECO:0000256" key="5">
    <source>
        <dbReference type="PROSITE-ProRule" id="PRU10141"/>
    </source>
</evidence>
<dbReference type="Gene3D" id="3.30.200.20">
    <property type="entry name" value="Phosphorylase Kinase, domain 1"/>
    <property type="match status" value="1"/>
</dbReference>
<dbReference type="Proteomes" id="UP000187203">
    <property type="component" value="Unassembled WGS sequence"/>
</dbReference>
<keyword evidence="6" id="KW-0472">Membrane</keyword>
<dbReference type="Pfam" id="PF07714">
    <property type="entry name" value="PK_Tyr_Ser-Thr"/>
    <property type="match status" value="1"/>
</dbReference>